<dbReference type="AlphaFoldDB" id="A0A2W7RGE0"/>
<protein>
    <submittedName>
        <fullName evidence="1">Uncharacterized protein</fullName>
    </submittedName>
</protein>
<evidence type="ECO:0000313" key="2">
    <source>
        <dbReference type="Proteomes" id="UP000249720"/>
    </source>
</evidence>
<organism evidence="1 2">
    <name type="scientific">Hydrotalea sandarakina</name>
    <dbReference type="NCBI Taxonomy" id="1004304"/>
    <lineage>
        <taxon>Bacteria</taxon>
        <taxon>Pseudomonadati</taxon>
        <taxon>Bacteroidota</taxon>
        <taxon>Chitinophagia</taxon>
        <taxon>Chitinophagales</taxon>
        <taxon>Chitinophagaceae</taxon>
        <taxon>Hydrotalea</taxon>
    </lineage>
</organism>
<feature type="non-terminal residue" evidence="1">
    <location>
        <position position="1"/>
    </location>
</feature>
<reference evidence="1 2" key="1">
    <citation type="submission" date="2018-06" db="EMBL/GenBank/DDBJ databases">
        <title>Genomic Encyclopedia of Archaeal and Bacterial Type Strains, Phase II (KMG-II): from individual species to whole genera.</title>
        <authorList>
            <person name="Goeker M."/>
        </authorList>
    </citation>
    <scope>NUCLEOTIDE SEQUENCE [LARGE SCALE GENOMIC DNA]</scope>
    <source>
        <strain evidence="1 2">DSM 23241</strain>
    </source>
</reference>
<keyword evidence="2" id="KW-1185">Reference proteome</keyword>
<dbReference type="Proteomes" id="UP000249720">
    <property type="component" value="Unassembled WGS sequence"/>
</dbReference>
<evidence type="ECO:0000313" key="1">
    <source>
        <dbReference type="EMBL" id="PZX60008.1"/>
    </source>
</evidence>
<sequence>NEQVLLAGGAIELCHPITEAKLMFIVDVYYKCSPAFRHAGTADE</sequence>
<comment type="caution">
    <text evidence="1">The sequence shown here is derived from an EMBL/GenBank/DDBJ whole genome shotgun (WGS) entry which is preliminary data.</text>
</comment>
<gene>
    <name evidence="1" type="ORF">LX80_02727</name>
</gene>
<accession>A0A2W7RGE0</accession>
<proteinExistence type="predicted"/>
<dbReference type="EMBL" id="QKZV01000012">
    <property type="protein sequence ID" value="PZX60008.1"/>
    <property type="molecule type" value="Genomic_DNA"/>
</dbReference>
<name>A0A2W7RGE0_9BACT</name>